<evidence type="ECO:0000313" key="1">
    <source>
        <dbReference type="EMBL" id="KAF6456979.1"/>
    </source>
</evidence>
<comment type="caution">
    <text evidence="1">The sequence shown here is derived from an EMBL/GenBank/DDBJ whole genome shotgun (WGS) entry which is preliminary data.</text>
</comment>
<evidence type="ECO:0000313" key="2">
    <source>
        <dbReference type="Proteomes" id="UP000593571"/>
    </source>
</evidence>
<proteinExistence type="predicted"/>
<dbReference type="Proteomes" id="UP000593571">
    <property type="component" value="Unassembled WGS sequence"/>
</dbReference>
<dbReference type="EMBL" id="JACASE010000006">
    <property type="protein sequence ID" value="KAF6456979.1"/>
    <property type="molecule type" value="Genomic_DNA"/>
</dbReference>
<protein>
    <submittedName>
        <fullName evidence="1">Uncharacterized protein</fullName>
    </submittedName>
</protein>
<sequence>MIHPFLFEQGGERQPIGAGPWWLLANRHQGTAVKRPWVKPPVKQGPSQCGWGFPFAERYRPSSCGLAVWIHQYTCQAASPRLYAQLLICIFPVTVKSRVNSLLESLSIHHPSVRSAMMVTVFWRSLC</sequence>
<gene>
    <name evidence="1" type="ORF">HJG63_011603</name>
</gene>
<keyword evidence="2" id="KW-1185">Reference proteome</keyword>
<dbReference type="AlphaFoldDB" id="A0A7J8GBE8"/>
<organism evidence="1 2">
    <name type="scientific">Rousettus aegyptiacus</name>
    <name type="common">Egyptian fruit bat</name>
    <name type="synonym">Pteropus aegyptiacus</name>
    <dbReference type="NCBI Taxonomy" id="9407"/>
    <lineage>
        <taxon>Eukaryota</taxon>
        <taxon>Metazoa</taxon>
        <taxon>Chordata</taxon>
        <taxon>Craniata</taxon>
        <taxon>Vertebrata</taxon>
        <taxon>Euteleostomi</taxon>
        <taxon>Mammalia</taxon>
        <taxon>Eutheria</taxon>
        <taxon>Laurasiatheria</taxon>
        <taxon>Chiroptera</taxon>
        <taxon>Yinpterochiroptera</taxon>
        <taxon>Pteropodoidea</taxon>
        <taxon>Pteropodidae</taxon>
        <taxon>Rousettinae</taxon>
        <taxon>Rousettus</taxon>
    </lineage>
</organism>
<reference evidence="1 2" key="1">
    <citation type="journal article" date="2020" name="Nature">
        <title>Six reference-quality genomes reveal evolution of bat adaptations.</title>
        <authorList>
            <person name="Jebb D."/>
            <person name="Huang Z."/>
            <person name="Pippel M."/>
            <person name="Hughes G.M."/>
            <person name="Lavrichenko K."/>
            <person name="Devanna P."/>
            <person name="Winkler S."/>
            <person name="Jermiin L.S."/>
            <person name="Skirmuntt E.C."/>
            <person name="Katzourakis A."/>
            <person name="Burkitt-Gray L."/>
            <person name="Ray D.A."/>
            <person name="Sullivan K.A.M."/>
            <person name="Roscito J.G."/>
            <person name="Kirilenko B.M."/>
            <person name="Davalos L.M."/>
            <person name="Corthals A.P."/>
            <person name="Power M.L."/>
            <person name="Jones G."/>
            <person name="Ransome R.D."/>
            <person name="Dechmann D.K.N."/>
            <person name="Locatelli A.G."/>
            <person name="Puechmaille S.J."/>
            <person name="Fedrigo O."/>
            <person name="Jarvis E.D."/>
            <person name="Hiller M."/>
            <person name="Vernes S.C."/>
            <person name="Myers E.W."/>
            <person name="Teeling E.C."/>
        </authorList>
    </citation>
    <scope>NUCLEOTIDE SEQUENCE [LARGE SCALE GENOMIC DNA]</scope>
    <source>
        <strain evidence="1">MRouAeg1</strain>
        <tissue evidence="1">Muscle</tissue>
    </source>
</reference>
<name>A0A7J8GBE8_ROUAE</name>
<accession>A0A7J8GBE8</accession>